<dbReference type="Pfam" id="PF04244">
    <property type="entry name" value="DPRP"/>
    <property type="match status" value="1"/>
</dbReference>
<accession>A0DL57</accession>
<dbReference type="RefSeq" id="XP_001451171.1">
    <property type="nucleotide sequence ID" value="XM_001451134.1"/>
</dbReference>
<dbReference type="InParanoid" id="A0DL57"/>
<dbReference type="Proteomes" id="UP000000600">
    <property type="component" value="Unassembled WGS sequence"/>
</dbReference>
<sequence>MTSINDIKHQKQEKLRLSLRKERNENTFSQKRQISSGESKTKIFLLFPVNLYKNIDILKNYNQIFLIEDDQYFRAYNYHKLKLVYHRATMKSYQDYLLNNLKDVTIQYIDQNENCSVFLETLQSTDKIVITQCDFYDPIDKPVLQKYSNILLKLGIQSEVKENLSYLCTRNDLQQYHKEHVKLKDGKPNYSHDSSFYRWQRRRLNILMGPKGEDPEKWTYDSENRQPLKPGAKVPKKPDLIKSSYYDEAVSYVTKHFPKNFGDIKNTIYPIDHDSTEEWLDCFLKQKLSEFGPYQDAVHSDYPFVNHSILSPMMNIGLITSSLIVDKTLQYYKQNKAPIQSVEGFLRQVIGWREYVRLLYFFEGEQQMKANFFNHQNELSNNWYTGQTKLPPVDHMIQKVIKYAYLHHIERLMYIGNTMLLSEINPKEVFKWFMEVHIDSYEWVMAPNVFGMTQHADGGMMMTRPYICSSNYMQKMSNFNKSTKSEIKIEKQIYNWPELFDSLYYNFIGKNEGVLKQYYATARQVAHWTKKSEIDKIKITKIASTFIKQLIK</sequence>
<gene>
    <name evidence="2" type="ORF">GSPATT00018091001</name>
</gene>
<evidence type="ECO:0000313" key="3">
    <source>
        <dbReference type="Proteomes" id="UP000000600"/>
    </source>
</evidence>
<dbReference type="OMA" id="IQRLMIT"/>
<proteinExistence type="predicted"/>
<reference evidence="2 3" key="1">
    <citation type="journal article" date="2006" name="Nature">
        <title>Global trends of whole-genome duplications revealed by the ciliate Paramecium tetraurelia.</title>
        <authorList>
            <consortium name="Genoscope"/>
            <person name="Aury J.-M."/>
            <person name="Jaillon O."/>
            <person name="Duret L."/>
            <person name="Noel B."/>
            <person name="Jubin C."/>
            <person name="Porcel B.M."/>
            <person name="Segurens B."/>
            <person name="Daubin V."/>
            <person name="Anthouard V."/>
            <person name="Aiach N."/>
            <person name="Arnaiz O."/>
            <person name="Billaut A."/>
            <person name="Beisson J."/>
            <person name="Blanc I."/>
            <person name="Bouhouche K."/>
            <person name="Camara F."/>
            <person name="Duharcourt S."/>
            <person name="Guigo R."/>
            <person name="Gogendeau D."/>
            <person name="Katinka M."/>
            <person name="Keller A.-M."/>
            <person name="Kissmehl R."/>
            <person name="Klotz C."/>
            <person name="Koll F."/>
            <person name="Le Moue A."/>
            <person name="Lepere C."/>
            <person name="Malinsky S."/>
            <person name="Nowacki M."/>
            <person name="Nowak J.K."/>
            <person name="Plattner H."/>
            <person name="Poulain J."/>
            <person name="Ruiz F."/>
            <person name="Serrano V."/>
            <person name="Zagulski M."/>
            <person name="Dessen P."/>
            <person name="Betermier M."/>
            <person name="Weissenbach J."/>
            <person name="Scarpelli C."/>
            <person name="Schachter V."/>
            <person name="Sperling L."/>
            <person name="Meyer E."/>
            <person name="Cohen J."/>
            <person name="Wincker P."/>
        </authorList>
    </citation>
    <scope>NUCLEOTIDE SEQUENCE [LARGE SCALE GENOMIC DNA]</scope>
    <source>
        <strain evidence="2 3">Stock d4-2</strain>
    </source>
</reference>
<dbReference type="EMBL" id="CT868485">
    <property type="protein sequence ID" value="CAK83774.1"/>
    <property type="molecule type" value="Genomic_DNA"/>
</dbReference>
<dbReference type="Gene3D" id="1.25.40.80">
    <property type="match status" value="1"/>
</dbReference>
<dbReference type="HOGENOM" id="CLU_031632_1_0_1"/>
<organism evidence="2 3">
    <name type="scientific">Paramecium tetraurelia</name>
    <dbReference type="NCBI Taxonomy" id="5888"/>
    <lineage>
        <taxon>Eukaryota</taxon>
        <taxon>Sar</taxon>
        <taxon>Alveolata</taxon>
        <taxon>Ciliophora</taxon>
        <taxon>Intramacronucleata</taxon>
        <taxon>Oligohymenophorea</taxon>
        <taxon>Peniculida</taxon>
        <taxon>Parameciidae</taxon>
        <taxon>Paramecium</taxon>
    </lineage>
</organism>
<dbReference type="OrthoDB" id="5589044at2759"/>
<dbReference type="eggNOG" id="ENOG502SSF7">
    <property type="taxonomic scope" value="Eukaryota"/>
</dbReference>
<feature type="region of interest" description="Disordered" evidence="1">
    <location>
        <begin position="215"/>
        <end position="235"/>
    </location>
</feature>
<dbReference type="SUPFAM" id="SSF48173">
    <property type="entry name" value="Cryptochrome/photolyase FAD-binding domain"/>
    <property type="match status" value="1"/>
</dbReference>
<dbReference type="STRING" id="5888.A0DL57"/>
<dbReference type="KEGG" id="ptm:GSPATT00018091001"/>
<dbReference type="AlphaFoldDB" id="A0DL57"/>
<evidence type="ECO:0000313" key="2">
    <source>
        <dbReference type="EMBL" id="CAK83774.1"/>
    </source>
</evidence>
<dbReference type="PANTHER" id="PTHR38657">
    <property type="entry name" value="SLR1343 PROTEIN"/>
    <property type="match status" value="1"/>
</dbReference>
<dbReference type="InterPro" id="IPR036134">
    <property type="entry name" value="Crypto/Photolyase_FAD-like_sf"/>
</dbReference>
<feature type="compositionally biased region" description="Basic and acidic residues" evidence="1">
    <location>
        <begin position="215"/>
        <end position="226"/>
    </location>
</feature>
<dbReference type="InterPro" id="IPR007357">
    <property type="entry name" value="PhrB-like"/>
</dbReference>
<name>A0DL57_PARTE</name>
<keyword evidence="3" id="KW-1185">Reference proteome</keyword>
<protein>
    <submittedName>
        <fullName evidence="2">Uncharacterized protein</fullName>
    </submittedName>
</protein>
<dbReference type="Gene3D" id="1.10.10.1710">
    <property type="entry name" value="Deoxyribodipyrimidine photolyase-related"/>
    <property type="match status" value="1"/>
</dbReference>
<dbReference type="Gene3D" id="1.10.579.10">
    <property type="entry name" value="DNA Cyclobutane Dipyrimidine Photolyase, subunit A, domain 3"/>
    <property type="match status" value="1"/>
</dbReference>
<dbReference type="GeneID" id="5036956"/>
<dbReference type="Gene3D" id="3.40.50.620">
    <property type="entry name" value="HUPs"/>
    <property type="match status" value="1"/>
</dbReference>
<evidence type="ECO:0000256" key="1">
    <source>
        <dbReference type="SAM" id="MobiDB-lite"/>
    </source>
</evidence>
<dbReference type="InterPro" id="IPR052551">
    <property type="entry name" value="UV-DNA_repair_photolyase"/>
</dbReference>
<dbReference type="InterPro" id="IPR014729">
    <property type="entry name" value="Rossmann-like_a/b/a_fold"/>
</dbReference>
<dbReference type="PANTHER" id="PTHR38657:SF1">
    <property type="entry name" value="SLR1343 PROTEIN"/>
    <property type="match status" value="1"/>
</dbReference>